<organism evidence="1 2">
    <name type="scientific">Gossypium tomentosum</name>
    <name type="common">Hawaiian cotton</name>
    <name type="synonym">Gossypium sandvicense</name>
    <dbReference type="NCBI Taxonomy" id="34277"/>
    <lineage>
        <taxon>Eukaryota</taxon>
        <taxon>Viridiplantae</taxon>
        <taxon>Streptophyta</taxon>
        <taxon>Embryophyta</taxon>
        <taxon>Tracheophyta</taxon>
        <taxon>Spermatophyta</taxon>
        <taxon>Magnoliopsida</taxon>
        <taxon>eudicotyledons</taxon>
        <taxon>Gunneridae</taxon>
        <taxon>Pentapetalae</taxon>
        <taxon>rosids</taxon>
        <taxon>malvids</taxon>
        <taxon>Malvales</taxon>
        <taxon>Malvaceae</taxon>
        <taxon>Malvoideae</taxon>
        <taxon>Gossypium</taxon>
    </lineage>
</organism>
<gene>
    <name evidence="1" type="ORF">ES332_A10G232900v1</name>
</gene>
<name>A0A5D2NTS3_GOSTO</name>
<keyword evidence="2" id="KW-1185">Reference proteome</keyword>
<evidence type="ECO:0000313" key="1">
    <source>
        <dbReference type="EMBL" id="TYI07517.1"/>
    </source>
</evidence>
<reference evidence="1 2" key="1">
    <citation type="submission" date="2019-07" db="EMBL/GenBank/DDBJ databases">
        <title>WGS assembly of Gossypium tomentosum.</title>
        <authorList>
            <person name="Chen Z.J."/>
            <person name="Sreedasyam A."/>
            <person name="Ando A."/>
            <person name="Song Q."/>
            <person name="De L."/>
            <person name="Hulse-Kemp A."/>
            <person name="Ding M."/>
            <person name="Ye W."/>
            <person name="Kirkbride R."/>
            <person name="Jenkins J."/>
            <person name="Plott C."/>
            <person name="Lovell J."/>
            <person name="Lin Y.-M."/>
            <person name="Vaughn R."/>
            <person name="Liu B."/>
            <person name="Li W."/>
            <person name="Simpson S."/>
            <person name="Scheffler B."/>
            <person name="Saski C."/>
            <person name="Grover C."/>
            <person name="Hu G."/>
            <person name="Conover J."/>
            <person name="Carlson J."/>
            <person name="Shu S."/>
            <person name="Boston L."/>
            <person name="Williams M."/>
            <person name="Peterson D."/>
            <person name="Mcgee K."/>
            <person name="Jones D."/>
            <person name="Wendel J."/>
            <person name="Stelly D."/>
            <person name="Grimwood J."/>
            <person name="Schmutz J."/>
        </authorList>
    </citation>
    <scope>NUCLEOTIDE SEQUENCE [LARGE SCALE GENOMIC DNA]</scope>
    <source>
        <strain evidence="1">7179.01</strain>
    </source>
</reference>
<evidence type="ECO:0000313" key="2">
    <source>
        <dbReference type="Proteomes" id="UP000322667"/>
    </source>
</evidence>
<sequence>MHVSSNLLFVSQYMFLEDKPEKLSHSLRQLTFQITSHVEFLSPRLVFAITLYISEKEILRVVTNSTQGHHLLSPLLIVAYRQLFRQCYQDDMTPSFALTTPHTGSPCSPHTYPLLLAHYQQTTALKALLLSPS</sequence>
<dbReference type="EMBL" id="CM017619">
    <property type="protein sequence ID" value="TYI07517.1"/>
    <property type="molecule type" value="Genomic_DNA"/>
</dbReference>
<protein>
    <submittedName>
        <fullName evidence="1">Uncharacterized protein</fullName>
    </submittedName>
</protein>
<proteinExistence type="predicted"/>
<dbReference type="Proteomes" id="UP000322667">
    <property type="component" value="Chromosome A10"/>
</dbReference>
<accession>A0A5D2NTS3</accession>
<dbReference type="AlphaFoldDB" id="A0A5D2NTS3"/>